<dbReference type="PANTHER" id="PTHR13254:SF0">
    <property type="entry name" value="GOLGIN SUBFAMILY A MEMBER 7_ERF4 DOMAIN-CONTAINING PROTEIN"/>
    <property type="match status" value="1"/>
</dbReference>
<comment type="similarity">
    <text evidence="2">Belongs to the ERF4 family.</text>
</comment>
<dbReference type="EMBL" id="MCFH01000001">
    <property type="protein sequence ID" value="ORX60857.1"/>
    <property type="molecule type" value="Genomic_DNA"/>
</dbReference>
<proteinExistence type="inferred from homology"/>
<name>A0A1Y1VN59_9FUNG</name>
<dbReference type="Proteomes" id="UP000193719">
    <property type="component" value="Unassembled WGS sequence"/>
</dbReference>
<sequence>MSNRFSIRADQPRPLSFDGKKMPSVERYVRIERDYSHGEICQFNVEFPPMLAGRIEKTIFLDTLNLINQQLYDAEKISFLNFFDVLISCLTIYTIDFCYKTTYEKKLKKLSNTIAEQNRIIYEPKGLHINDPRENAFLFLEICVQE</sequence>
<dbReference type="PANTHER" id="PTHR13254">
    <property type="entry name" value="GOLGI AUTOANTIGEN, GOLGIN SUBFAMILY A, 7"/>
    <property type="match status" value="1"/>
</dbReference>
<evidence type="ECO:0000256" key="4">
    <source>
        <dbReference type="ARBA" id="ARBA00018463"/>
    </source>
</evidence>
<dbReference type="Pfam" id="PF10256">
    <property type="entry name" value="Erf4"/>
    <property type="match status" value="1"/>
</dbReference>
<organism evidence="8 9">
    <name type="scientific">Piromyces finnis</name>
    <dbReference type="NCBI Taxonomy" id="1754191"/>
    <lineage>
        <taxon>Eukaryota</taxon>
        <taxon>Fungi</taxon>
        <taxon>Fungi incertae sedis</taxon>
        <taxon>Chytridiomycota</taxon>
        <taxon>Chytridiomycota incertae sedis</taxon>
        <taxon>Neocallimastigomycetes</taxon>
        <taxon>Neocallimastigales</taxon>
        <taxon>Neocallimastigaceae</taxon>
        <taxon>Piromyces</taxon>
    </lineage>
</organism>
<evidence type="ECO:0000256" key="1">
    <source>
        <dbReference type="ARBA" id="ARBA00004406"/>
    </source>
</evidence>
<comment type="subcellular location">
    <subcellularLocation>
        <location evidence="1">Endoplasmic reticulum membrane</location>
        <topology evidence="1">Peripheral membrane protein</topology>
    </subcellularLocation>
</comment>
<keyword evidence="5" id="KW-0256">Endoplasmic reticulum</keyword>
<evidence type="ECO:0000313" key="8">
    <source>
        <dbReference type="EMBL" id="ORX60857.1"/>
    </source>
</evidence>
<evidence type="ECO:0000259" key="7">
    <source>
        <dbReference type="Pfam" id="PF10256"/>
    </source>
</evidence>
<gene>
    <name evidence="8" type="ORF">BCR36DRAFT_340777</name>
</gene>
<protein>
    <recommendedName>
        <fullName evidence="4">Ras modification protein ERF4</fullName>
    </recommendedName>
</protein>
<comment type="caution">
    <text evidence="8">The sequence shown here is derived from an EMBL/GenBank/DDBJ whole genome shotgun (WGS) entry which is preliminary data.</text>
</comment>
<keyword evidence="6" id="KW-0472">Membrane</keyword>
<evidence type="ECO:0000313" key="9">
    <source>
        <dbReference type="Proteomes" id="UP000193719"/>
    </source>
</evidence>
<evidence type="ECO:0000256" key="3">
    <source>
        <dbReference type="ARBA" id="ARBA00011396"/>
    </source>
</evidence>
<dbReference type="STRING" id="1754191.A0A1Y1VN59"/>
<dbReference type="InterPro" id="IPR019383">
    <property type="entry name" value="Golgin_A_7/ERF4"/>
</dbReference>
<dbReference type="AlphaFoldDB" id="A0A1Y1VN59"/>
<dbReference type="GO" id="GO:0006612">
    <property type="term" value="P:protein targeting to membrane"/>
    <property type="evidence" value="ECO:0007669"/>
    <property type="project" value="TreeGrafter"/>
</dbReference>
<reference evidence="8 9" key="1">
    <citation type="submission" date="2016-08" db="EMBL/GenBank/DDBJ databases">
        <title>Genomes of anaerobic fungi encode conserved fungal cellulosomes for biomass hydrolysis.</title>
        <authorList>
            <consortium name="DOE Joint Genome Institute"/>
            <person name="Haitjema C.H."/>
            <person name="Gilmore S.P."/>
            <person name="Henske J.K."/>
            <person name="Solomon K.V."/>
            <person name="De Groot R."/>
            <person name="Kuo A."/>
            <person name="Mondo S.J."/>
            <person name="Salamov A.A."/>
            <person name="Labutti K."/>
            <person name="Zhao Z."/>
            <person name="Chiniquy J."/>
            <person name="Barry K."/>
            <person name="Brewer H.M."/>
            <person name="Purvine S.O."/>
            <person name="Wright A.T."/>
            <person name="Boxma B."/>
            <person name="Van Alen T."/>
            <person name="Hackstein J.H."/>
            <person name="Baker S.E."/>
            <person name="Grigoriev I.V."/>
            <person name="O'Malley M.A."/>
        </authorList>
    </citation>
    <scope>NUCLEOTIDE SEQUENCE [LARGE SCALE GENOMIC DNA]</scope>
    <source>
        <strain evidence="9">finn</strain>
    </source>
</reference>
<keyword evidence="9" id="KW-1185">Reference proteome</keyword>
<dbReference type="OrthoDB" id="2190159at2759"/>
<dbReference type="InterPro" id="IPR051371">
    <property type="entry name" value="Ras_palmitoyltransferase"/>
</dbReference>
<feature type="domain" description="Golgin subfamily A member 7/ERF4" evidence="7">
    <location>
        <begin position="29"/>
        <end position="141"/>
    </location>
</feature>
<dbReference type="GO" id="GO:0002178">
    <property type="term" value="C:palmitoyltransferase complex"/>
    <property type="evidence" value="ECO:0007669"/>
    <property type="project" value="TreeGrafter"/>
</dbReference>
<dbReference type="GO" id="GO:0005789">
    <property type="term" value="C:endoplasmic reticulum membrane"/>
    <property type="evidence" value="ECO:0007669"/>
    <property type="project" value="UniProtKB-SubCell"/>
</dbReference>
<evidence type="ECO:0000256" key="6">
    <source>
        <dbReference type="ARBA" id="ARBA00023136"/>
    </source>
</evidence>
<reference evidence="8 9" key="2">
    <citation type="submission" date="2016-08" db="EMBL/GenBank/DDBJ databases">
        <title>Pervasive Adenine N6-methylation of Active Genes in Fungi.</title>
        <authorList>
            <consortium name="DOE Joint Genome Institute"/>
            <person name="Mondo S.J."/>
            <person name="Dannebaum R.O."/>
            <person name="Kuo R.C."/>
            <person name="Labutti K."/>
            <person name="Haridas S."/>
            <person name="Kuo A."/>
            <person name="Salamov A."/>
            <person name="Ahrendt S.R."/>
            <person name="Lipzen A."/>
            <person name="Sullivan W."/>
            <person name="Andreopoulos W.B."/>
            <person name="Clum A."/>
            <person name="Lindquist E."/>
            <person name="Daum C."/>
            <person name="Ramamoorthy G.K."/>
            <person name="Gryganskyi A."/>
            <person name="Culley D."/>
            <person name="Magnuson J.K."/>
            <person name="James T.Y."/>
            <person name="O'Malley M.A."/>
            <person name="Stajich J.E."/>
            <person name="Spatafora J.W."/>
            <person name="Visel A."/>
            <person name="Grigoriev I.V."/>
        </authorList>
    </citation>
    <scope>NUCLEOTIDE SEQUENCE [LARGE SCALE GENOMIC DNA]</scope>
    <source>
        <strain evidence="9">finn</strain>
    </source>
</reference>
<comment type="subunit">
    <text evidence="3">Interacts with ERF2.</text>
</comment>
<accession>A0A1Y1VN59</accession>
<evidence type="ECO:0000256" key="5">
    <source>
        <dbReference type="ARBA" id="ARBA00022824"/>
    </source>
</evidence>
<evidence type="ECO:0000256" key="2">
    <source>
        <dbReference type="ARBA" id="ARBA00007732"/>
    </source>
</evidence>